<accession>A0A915J8Q0</accession>
<keyword evidence="1" id="KW-1185">Reference proteome</keyword>
<dbReference type="WBParaSite" id="nRc.2.0.1.t22844-RA">
    <property type="protein sequence ID" value="nRc.2.0.1.t22844-RA"/>
    <property type="gene ID" value="nRc.2.0.1.g22844"/>
</dbReference>
<organism evidence="1 2">
    <name type="scientific">Romanomermis culicivorax</name>
    <name type="common">Nematode worm</name>
    <dbReference type="NCBI Taxonomy" id="13658"/>
    <lineage>
        <taxon>Eukaryota</taxon>
        <taxon>Metazoa</taxon>
        <taxon>Ecdysozoa</taxon>
        <taxon>Nematoda</taxon>
        <taxon>Enoplea</taxon>
        <taxon>Dorylaimia</taxon>
        <taxon>Mermithida</taxon>
        <taxon>Mermithoidea</taxon>
        <taxon>Mermithidae</taxon>
        <taxon>Romanomermis</taxon>
    </lineage>
</organism>
<name>A0A915J8Q0_ROMCU</name>
<protein>
    <submittedName>
        <fullName evidence="2">Uncharacterized protein</fullName>
    </submittedName>
</protein>
<evidence type="ECO:0000313" key="1">
    <source>
        <dbReference type="Proteomes" id="UP000887565"/>
    </source>
</evidence>
<dbReference type="Proteomes" id="UP000887565">
    <property type="component" value="Unplaced"/>
</dbReference>
<reference evidence="2" key="1">
    <citation type="submission" date="2022-11" db="UniProtKB">
        <authorList>
            <consortium name="WormBaseParasite"/>
        </authorList>
    </citation>
    <scope>IDENTIFICATION</scope>
</reference>
<dbReference type="AlphaFoldDB" id="A0A915J8Q0"/>
<sequence>MVWKYPLNKSGLVNVVAPCNCMYKSLIHGSGWCSGTTKLLREPMQKRFIREEAKNICANATKSFSCKKHRTRKVGGVGVIDYSSDFAYRLAQNLVKTNEQE</sequence>
<proteinExistence type="predicted"/>
<evidence type="ECO:0000313" key="2">
    <source>
        <dbReference type="WBParaSite" id="nRc.2.0.1.t22844-RA"/>
    </source>
</evidence>